<sequence>MKNLVFNYILPLLIVLSAISCKKQNTPEALQLQKPPVSTEEYLANLRAYKKSNHQIAFGWMGGSGGDGKFPSMEKRWESVPDSMDIVSLWGGIPQEGSPQMAAMRFAQEQKGILVTQVNFISGFDALIKKNFSGLPEQEGVDAVAKAFSDTVSKYKLNGLDIDYEPGEASERNSLFAKPGGLERLVKALSPYFGPKSGTGRLLIVDGYMTAGVEPYINYYVSQAYNTSSPGSLQGRYNTARGYGIPPEKFVVTENFEDHWRVGGINYTDPVRGTIPSLLGMAYWQPTQGRKGGMGSYHMEYEYANNPDYKFIRQAIQIMNPAVR</sequence>
<organism evidence="1 2">
    <name type="scientific">Pedobacter caeni</name>
    <dbReference type="NCBI Taxonomy" id="288992"/>
    <lineage>
        <taxon>Bacteria</taxon>
        <taxon>Pseudomonadati</taxon>
        <taxon>Bacteroidota</taxon>
        <taxon>Sphingobacteriia</taxon>
        <taxon>Sphingobacteriales</taxon>
        <taxon>Sphingobacteriaceae</taxon>
        <taxon>Pedobacter</taxon>
    </lineage>
</organism>
<proteinExistence type="predicted"/>
<dbReference type="EMBL" id="FQUQ01000002">
    <property type="protein sequence ID" value="SHF39238.1"/>
    <property type="molecule type" value="Genomic_DNA"/>
</dbReference>
<dbReference type="PROSITE" id="PS01095">
    <property type="entry name" value="GH18_1"/>
    <property type="match status" value="1"/>
</dbReference>
<evidence type="ECO:0000313" key="2">
    <source>
        <dbReference type="Proteomes" id="UP000184287"/>
    </source>
</evidence>
<dbReference type="InterPro" id="IPR001579">
    <property type="entry name" value="Glyco_hydro_18_chit_AS"/>
</dbReference>
<dbReference type="InterPro" id="IPR032320">
    <property type="entry name" value="GH18_BT1044-like"/>
</dbReference>
<reference evidence="2" key="1">
    <citation type="submission" date="2016-11" db="EMBL/GenBank/DDBJ databases">
        <authorList>
            <person name="Varghese N."/>
            <person name="Submissions S."/>
        </authorList>
    </citation>
    <scope>NUCLEOTIDE SEQUENCE [LARGE SCALE GENOMIC DNA]</scope>
    <source>
        <strain evidence="2">DSM 16990</strain>
    </source>
</reference>
<dbReference type="GO" id="GO:0005975">
    <property type="term" value="P:carbohydrate metabolic process"/>
    <property type="evidence" value="ECO:0007669"/>
    <property type="project" value="InterPro"/>
</dbReference>
<protein>
    <submittedName>
        <fullName evidence="1">Putative glycoside hydrolase Family 18, chitinase_18</fullName>
    </submittedName>
</protein>
<name>A0A1M5B9W1_9SPHI</name>
<accession>A0A1M5B9W1</accession>
<dbReference type="RefSeq" id="WP_073231366.1">
    <property type="nucleotide sequence ID" value="NZ_FQUQ01000002.1"/>
</dbReference>
<dbReference type="Proteomes" id="UP000184287">
    <property type="component" value="Unassembled WGS sequence"/>
</dbReference>
<evidence type="ECO:0000313" key="1">
    <source>
        <dbReference type="EMBL" id="SHF39238.1"/>
    </source>
</evidence>
<dbReference type="PROSITE" id="PS51257">
    <property type="entry name" value="PROKAR_LIPOPROTEIN"/>
    <property type="match status" value="1"/>
</dbReference>
<dbReference type="STRING" id="288992.SAMN04488522_1021094"/>
<keyword evidence="2" id="KW-1185">Reference proteome</keyword>
<gene>
    <name evidence="1" type="ORF">SAMN04488522_1021094</name>
</gene>
<dbReference type="OrthoDB" id="7183084at2"/>
<keyword evidence="1" id="KW-0378">Hydrolase</keyword>
<dbReference type="AlphaFoldDB" id="A0A1M5B9W1"/>
<dbReference type="SUPFAM" id="SSF51445">
    <property type="entry name" value="(Trans)glycosidases"/>
    <property type="match status" value="1"/>
</dbReference>
<dbReference type="Pfam" id="PF16141">
    <property type="entry name" value="GH18_BT1044-like"/>
    <property type="match status" value="1"/>
</dbReference>
<dbReference type="InterPro" id="IPR017853">
    <property type="entry name" value="GH"/>
</dbReference>
<dbReference type="GO" id="GO:0004553">
    <property type="term" value="F:hydrolase activity, hydrolyzing O-glycosyl compounds"/>
    <property type="evidence" value="ECO:0007669"/>
    <property type="project" value="InterPro"/>
</dbReference>
<dbReference type="Gene3D" id="3.20.20.80">
    <property type="entry name" value="Glycosidases"/>
    <property type="match status" value="1"/>
</dbReference>